<protein>
    <submittedName>
        <fullName evidence="1">Glycosyltransferase</fullName>
    </submittedName>
</protein>
<dbReference type="Proteomes" id="UP001500943">
    <property type="component" value="Unassembled WGS sequence"/>
</dbReference>
<dbReference type="SUPFAM" id="SSF53756">
    <property type="entry name" value="UDP-Glycosyltransferase/glycogen phosphorylase"/>
    <property type="match status" value="1"/>
</dbReference>
<dbReference type="Gene3D" id="3.40.50.2000">
    <property type="entry name" value="Glycogen Phosphorylase B"/>
    <property type="match status" value="1"/>
</dbReference>
<sequence length="392" mass="44309">MAHSNRRALIIVMSPITRDPRVLRQIHWLKSEGWAVDTVGPAGHHVPGVESHFGTNNPPRWTRSPFGSAVLYSLLPHGTKFRILLGNLIPAEVRRLISGNKYDLVLFNDHHFLPWLRDKRVFTSKVIEQGIHLDIHEYVRPRVPRDSLWRIFAAPYYDWIRTFIGDRRLSTRSTVASGISELYAKELGIPPMAIVRNAPAYVELAPSAVDPEAIELLYHGAATDVRGIPELLEAMETVSSRFRLTLILVGDERKIAEYMRTVDDKNLRVAFEDPVPVEQIATHINKYDVLVMFYPPLNRNLEFALPNKLFEALQARLALVMGESTMMTEIVREYSNGVISQGWSSADLAKSIESLTAEQVSTMKANSDRAARSISAESERTAFFSSIKKDHS</sequence>
<keyword evidence="2" id="KW-1185">Reference proteome</keyword>
<comment type="caution">
    <text evidence="1">The sequence shown here is derived from an EMBL/GenBank/DDBJ whole genome shotgun (WGS) entry which is preliminary data.</text>
</comment>
<dbReference type="RefSeq" id="WP_343926369.1">
    <property type="nucleotide sequence ID" value="NZ_BAAAKW010000063.1"/>
</dbReference>
<gene>
    <name evidence="1" type="ORF">GCM10009655_25160</name>
</gene>
<dbReference type="Pfam" id="PF13692">
    <property type="entry name" value="Glyco_trans_1_4"/>
    <property type="match status" value="1"/>
</dbReference>
<dbReference type="EMBL" id="BAAAKW010000063">
    <property type="protein sequence ID" value="GAA1225375.1"/>
    <property type="molecule type" value="Genomic_DNA"/>
</dbReference>
<proteinExistence type="predicted"/>
<evidence type="ECO:0000313" key="2">
    <source>
        <dbReference type="Proteomes" id="UP001500943"/>
    </source>
</evidence>
<evidence type="ECO:0000313" key="1">
    <source>
        <dbReference type="EMBL" id="GAA1225375.1"/>
    </source>
</evidence>
<accession>A0ABN1VX03</accession>
<reference evidence="1 2" key="1">
    <citation type="journal article" date="2019" name="Int. J. Syst. Evol. Microbiol.">
        <title>The Global Catalogue of Microorganisms (GCM) 10K type strain sequencing project: providing services to taxonomists for standard genome sequencing and annotation.</title>
        <authorList>
            <consortium name="The Broad Institute Genomics Platform"/>
            <consortium name="The Broad Institute Genome Sequencing Center for Infectious Disease"/>
            <person name="Wu L."/>
            <person name="Ma J."/>
        </authorList>
    </citation>
    <scope>NUCLEOTIDE SEQUENCE [LARGE SCALE GENOMIC DNA]</scope>
    <source>
        <strain evidence="1 2">JCM 12762</strain>
    </source>
</reference>
<organism evidence="1 2">
    <name type="scientific">Rhodoglobus aureus</name>
    <dbReference type="NCBI Taxonomy" id="191497"/>
    <lineage>
        <taxon>Bacteria</taxon>
        <taxon>Bacillati</taxon>
        <taxon>Actinomycetota</taxon>
        <taxon>Actinomycetes</taxon>
        <taxon>Micrococcales</taxon>
        <taxon>Microbacteriaceae</taxon>
        <taxon>Rhodoglobus</taxon>
    </lineage>
</organism>
<name>A0ABN1VX03_9MICO</name>